<reference evidence="2 3" key="1">
    <citation type="journal article" date="2016" name="G3 (Bethesda)">
        <title>First Draft Assembly and Annotation of the Genome of a California Endemic Oak Quercus lobata Nee (Fagaceae).</title>
        <authorList>
            <person name="Sork V.L."/>
            <person name="Fitz-Gibbon S.T."/>
            <person name="Puiu D."/>
            <person name="Crepeau M."/>
            <person name="Gugger P.F."/>
            <person name="Sherman R."/>
            <person name="Stevens K."/>
            <person name="Langley C.H."/>
            <person name="Pellegrini M."/>
            <person name="Salzberg S.L."/>
        </authorList>
    </citation>
    <scope>NUCLEOTIDE SEQUENCE [LARGE SCALE GENOMIC DNA]</scope>
    <source>
        <strain evidence="3">cv. SW786</strain>
    </source>
</reference>
<dbReference type="EnsemblPlants" id="QL01p054291:mrna">
    <property type="protein sequence ID" value="QL01p054291:mrna"/>
    <property type="gene ID" value="QL01p054291"/>
</dbReference>
<reference evidence="2" key="2">
    <citation type="submission" date="2021-01" db="UniProtKB">
        <authorList>
            <consortium name="EnsemblPlants"/>
        </authorList>
    </citation>
    <scope>IDENTIFICATION</scope>
</reference>
<dbReference type="Proteomes" id="UP000594261">
    <property type="component" value="Chromosome 1"/>
</dbReference>
<dbReference type="Gramene" id="QL01p054291:mrna">
    <property type="protein sequence ID" value="QL01p054291:mrna"/>
    <property type="gene ID" value="QL01p054291"/>
</dbReference>
<sequence length="295" mass="33233">MIAFIEGGITIPMGTVTRDYLRAHRLAPTQYAPNVFRILGCVDALNEKMGLRLTHHDINWVYNLHHLKGQGYYLKSRYLEVRLIQCLPDSNKSLNKDFLIVSREWHDGLPCLTREGQLDRHTADPNLSLVNKESLDNILQVEIFIHNDSQLRVAHLILGCKPISSAFQAPKCVIRAKDPYLQRISVAVPGFLLPEGAPVPKGTLSTQPIRESNLVTQSIPKGIPKVVFPSQHTTGTFVSSQPTNKEEGEGEEEKEKEIMDISKSNSKDLYEVKKLIKNTINICCKNIINMLSAYH</sequence>
<dbReference type="OMA" id="CKSAEGN"/>
<organism evidence="2 3">
    <name type="scientific">Quercus lobata</name>
    <name type="common">Valley oak</name>
    <dbReference type="NCBI Taxonomy" id="97700"/>
    <lineage>
        <taxon>Eukaryota</taxon>
        <taxon>Viridiplantae</taxon>
        <taxon>Streptophyta</taxon>
        <taxon>Embryophyta</taxon>
        <taxon>Tracheophyta</taxon>
        <taxon>Spermatophyta</taxon>
        <taxon>Magnoliopsida</taxon>
        <taxon>eudicotyledons</taxon>
        <taxon>Gunneridae</taxon>
        <taxon>Pentapetalae</taxon>
        <taxon>rosids</taxon>
        <taxon>fabids</taxon>
        <taxon>Fagales</taxon>
        <taxon>Fagaceae</taxon>
        <taxon>Quercus</taxon>
    </lineage>
</organism>
<proteinExistence type="predicted"/>
<evidence type="ECO:0000313" key="2">
    <source>
        <dbReference type="EnsemblPlants" id="QL01p054764:mrna"/>
    </source>
</evidence>
<name>A0A7N2KQW9_QUELO</name>
<dbReference type="InParanoid" id="A0A7N2KQW9"/>
<evidence type="ECO:0000313" key="3">
    <source>
        <dbReference type="Proteomes" id="UP000594261"/>
    </source>
</evidence>
<dbReference type="EMBL" id="LRBV02000001">
    <property type="status" value="NOT_ANNOTATED_CDS"/>
    <property type="molecule type" value="Genomic_DNA"/>
</dbReference>
<keyword evidence="3" id="KW-1185">Reference proteome</keyword>
<evidence type="ECO:0000256" key="1">
    <source>
        <dbReference type="SAM" id="MobiDB-lite"/>
    </source>
</evidence>
<dbReference type="Gramene" id="QL01p054764:mrna">
    <property type="protein sequence ID" value="QL01p054764:mrna"/>
    <property type="gene ID" value="QL01p054764"/>
</dbReference>
<dbReference type="EnsemblPlants" id="QL01p054764:mrna">
    <property type="protein sequence ID" value="QL01p054764:mrna"/>
    <property type="gene ID" value="QL01p054764"/>
</dbReference>
<feature type="compositionally biased region" description="Polar residues" evidence="1">
    <location>
        <begin position="233"/>
        <end position="243"/>
    </location>
</feature>
<dbReference type="AlphaFoldDB" id="A0A7N2KQW9"/>
<feature type="region of interest" description="Disordered" evidence="1">
    <location>
        <begin position="233"/>
        <end position="257"/>
    </location>
</feature>
<accession>A0A7N2KQW9</accession>
<protein>
    <submittedName>
        <fullName evidence="2">Uncharacterized protein</fullName>
    </submittedName>
</protein>